<sequence>MLLRSLFNQIKIIFIKKNGVFNSNIIQSKQIEKKNFSSTNRYKIKQNEKNNYIKENFIQLKNSDSISKFEKNGIMKISNWPKKKISKKKNELYLLLNKKNNKNINYHELNIIITKKIVNMRNINEVYKYIYYNKDILVPINYVVCIYKIYKLIKNNNYKIVNYSLYINNNIMNINSEELNSIANVNELNDYNELYLNINKKKKDSKKVENNKERINLNRGKINMYNNSYSTNGFVLDYNNDILQYVLEKINKNYFIKKLTYRHVSNLLFSLVNIKYYNIITYLVYLKYINNMYVYLSSQSISNIIYAYSIICNFYSIDFTTNYKNYVYKYYLFDNKLKENLKKDYLNFMFLLLSRYMCIFVVKYFNNNFSSQYDVNSFYNGVLSNFEEFNEKEKKNKVNEEMKYESKKMLQEFFVFMWSMSKIKINNIYIDILYYIIYKNRKHIYMKLNEKDICNLIQSMSIYYPIKKISESKKCNINYKISLKKDEYFFFDYDEFLKNTLLLTIIHLKKYNYHHYSIIFKSIQIFQNFLSMNNEKKNVDAFYWIDEYDTSSENNFLVFKKEIGKKKKEEVYKAICENDIIKNNKKDINNNILSSLDNNNNNNNYKPNLKNFNFFSKKSINENDNFKKKFDILNLKEYSLESTNIYSIRNILKKLTTLVIKNLIVQIKNENNNKHNSSSCSKYSSSLNLQYISVYLYNLSHMNMAYISNDLKLELCNLIICILQKKMNFVFTFDEKNIDLKMIDAFLQNNYDNIVCLSNINYSLNKNGIINEYIILCSSLYFYKLYHLFYKIYKNTLNEIPFFNYLKKINERILSIYNWTFSHTNISFIPLFSLINYNYLFILYKNENKNIFLFLKKILLPITLYNNITINQLRLILKLLINYYISEFNEYTYLSYDYHDDMLSCLYSLCLIITNVSHNLNKECSVDKKNLIINHGEYYYYVNFYINITIDLLKSYFYKLYCVDSSNIQRYFLTGINEDLIMKFYTLYLFLKFNINNKFIYNRNYVKKFLNNTVLDKKDFFYQENFLSNLSELTKGYETITNETNENKLSSENSNVETTEKDILKSDKIVNEKYTEKKSFNAHNSQKIVEIEISMYVNNIQNKNYIPKKNFEIFYLLQNNLHFSELKINKNNLTFLKKNNVPLNILDGIDTYMNKIEEKIFLMFTQIKSSKSHMKLYEYIKYILEKKNGKGTSNIKNEYIIKKDNFNFIVDIYDENTNTIFEIDGNSHYTKQYSLNKKNKPLNFFYNYKSYYIFKHLLLSKYYNIVHLPLHDNKLCKKIIYNYYNNNTIL</sequence>
<keyword evidence="4" id="KW-1185">Reference proteome</keyword>
<feature type="transmembrane region" description="Helical" evidence="2">
    <location>
        <begin position="413"/>
        <end position="437"/>
    </location>
</feature>
<dbReference type="RefSeq" id="XP_028533430.1">
    <property type="nucleotide sequence ID" value="XM_028676996.1"/>
</dbReference>
<proteinExistence type="predicted"/>
<evidence type="ECO:0000256" key="1">
    <source>
        <dbReference type="SAM" id="Coils"/>
    </source>
</evidence>
<dbReference type="OrthoDB" id="392728at2759"/>
<dbReference type="GeneID" id="39736547"/>
<organism evidence="3 4">
    <name type="scientific">Plasmodium relictum</name>
    <dbReference type="NCBI Taxonomy" id="85471"/>
    <lineage>
        <taxon>Eukaryota</taxon>
        <taxon>Sar</taxon>
        <taxon>Alveolata</taxon>
        <taxon>Apicomplexa</taxon>
        <taxon>Aconoidasida</taxon>
        <taxon>Haemosporida</taxon>
        <taxon>Plasmodiidae</taxon>
        <taxon>Plasmodium</taxon>
        <taxon>Plasmodium (Haemamoeba)</taxon>
    </lineage>
</organism>
<dbReference type="KEGG" id="prel:PRELSG_1008100"/>
<name>A0A1J1H6Z3_PLARL</name>
<feature type="transmembrane region" description="Helical" evidence="2">
    <location>
        <begin position="305"/>
        <end position="324"/>
    </location>
</feature>
<evidence type="ECO:0000313" key="3">
    <source>
        <dbReference type="EMBL" id="CRH00427.1"/>
    </source>
</evidence>
<evidence type="ECO:0000313" key="4">
    <source>
        <dbReference type="Proteomes" id="UP000220158"/>
    </source>
</evidence>
<keyword evidence="2" id="KW-0812">Transmembrane</keyword>
<feature type="coiled-coil region" evidence="1">
    <location>
        <begin position="191"/>
        <end position="218"/>
    </location>
</feature>
<reference evidence="3 4" key="1">
    <citation type="submission" date="2015-04" db="EMBL/GenBank/DDBJ databases">
        <authorList>
            <consortium name="Pathogen Informatics"/>
        </authorList>
    </citation>
    <scope>NUCLEOTIDE SEQUENCE [LARGE SCALE GENOMIC DNA]</scope>
    <source>
        <strain evidence="3 4">SGS1</strain>
    </source>
</reference>
<feature type="transmembrane region" description="Helical" evidence="2">
    <location>
        <begin position="816"/>
        <end position="839"/>
    </location>
</feature>
<gene>
    <name evidence="3" type="ORF">PRELSG_1008100</name>
</gene>
<evidence type="ECO:0000256" key="2">
    <source>
        <dbReference type="SAM" id="Phobius"/>
    </source>
</evidence>
<evidence type="ECO:0008006" key="5">
    <source>
        <dbReference type="Google" id="ProtNLM"/>
    </source>
</evidence>
<protein>
    <recommendedName>
        <fullName evidence="5">RAP protein</fullName>
    </recommendedName>
</protein>
<dbReference type="EMBL" id="LN835305">
    <property type="protein sequence ID" value="CRH00427.1"/>
    <property type="molecule type" value="Genomic_DNA"/>
</dbReference>
<dbReference type="Proteomes" id="UP000220158">
    <property type="component" value="Chromosome 10"/>
</dbReference>
<dbReference type="VEuPathDB" id="PlasmoDB:PRELSG_1008100"/>
<feature type="transmembrane region" description="Helical" evidence="2">
    <location>
        <begin position="851"/>
        <end position="868"/>
    </location>
</feature>
<keyword evidence="1" id="KW-0175">Coiled coil</keyword>
<feature type="transmembrane region" description="Helical" evidence="2">
    <location>
        <begin position="267"/>
        <end position="285"/>
    </location>
</feature>
<dbReference type="OMA" id="YYIFKHL"/>
<keyword evidence="2" id="KW-1133">Transmembrane helix</keyword>
<accession>A0A1J1H6Z3</accession>
<keyword evidence="2" id="KW-0472">Membrane</keyword>
<feature type="transmembrane region" description="Helical" evidence="2">
    <location>
        <begin position="345"/>
        <end position="365"/>
    </location>
</feature>